<dbReference type="Proteomes" id="UP000886858">
    <property type="component" value="Unassembled WGS sequence"/>
</dbReference>
<reference evidence="1" key="2">
    <citation type="submission" date="2021-04" db="EMBL/GenBank/DDBJ databases">
        <authorList>
            <person name="Gilroy R."/>
        </authorList>
    </citation>
    <scope>NUCLEOTIDE SEQUENCE</scope>
    <source>
        <strain evidence="1">CHK179-7159</strain>
    </source>
</reference>
<evidence type="ECO:0000313" key="1">
    <source>
        <dbReference type="EMBL" id="HJA92647.1"/>
    </source>
</evidence>
<name>A0A9D2I5V3_9FIRM</name>
<gene>
    <name evidence="1" type="ORF">H9717_05970</name>
</gene>
<dbReference type="AlphaFoldDB" id="A0A9D2I5V3"/>
<comment type="caution">
    <text evidence="1">The sequence shown here is derived from an EMBL/GenBank/DDBJ whole genome shotgun (WGS) entry which is preliminary data.</text>
</comment>
<organism evidence="1 2">
    <name type="scientific">Candidatus Eisenbergiella merdipullorum</name>
    <dbReference type="NCBI Taxonomy" id="2838553"/>
    <lineage>
        <taxon>Bacteria</taxon>
        <taxon>Bacillati</taxon>
        <taxon>Bacillota</taxon>
        <taxon>Clostridia</taxon>
        <taxon>Lachnospirales</taxon>
        <taxon>Lachnospiraceae</taxon>
        <taxon>Eisenbergiella</taxon>
    </lineage>
</organism>
<sequence length="55" mass="6322">MAEQPGWRLGKVKYHITKLKKNHLLERVGSSQKGRWNVLVDSDSIFDKNKLALTS</sequence>
<accession>A0A9D2I5V3</accession>
<protein>
    <submittedName>
        <fullName evidence="1">Uncharacterized protein</fullName>
    </submittedName>
</protein>
<proteinExistence type="predicted"/>
<reference evidence="1" key="1">
    <citation type="journal article" date="2021" name="PeerJ">
        <title>Extensive microbial diversity within the chicken gut microbiome revealed by metagenomics and culture.</title>
        <authorList>
            <person name="Gilroy R."/>
            <person name="Ravi A."/>
            <person name="Getino M."/>
            <person name="Pursley I."/>
            <person name="Horton D.L."/>
            <person name="Alikhan N.F."/>
            <person name="Baker D."/>
            <person name="Gharbi K."/>
            <person name="Hall N."/>
            <person name="Watson M."/>
            <person name="Adriaenssens E.M."/>
            <person name="Foster-Nyarko E."/>
            <person name="Jarju S."/>
            <person name="Secka A."/>
            <person name="Antonio M."/>
            <person name="Oren A."/>
            <person name="Chaudhuri R.R."/>
            <person name="La Ragione R."/>
            <person name="Hildebrand F."/>
            <person name="Pallen M.J."/>
        </authorList>
    </citation>
    <scope>NUCLEOTIDE SEQUENCE</scope>
    <source>
        <strain evidence="1">CHK179-7159</strain>
    </source>
</reference>
<evidence type="ECO:0000313" key="2">
    <source>
        <dbReference type="Proteomes" id="UP000886858"/>
    </source>
</evidence>
<dbReference type="EMBL" id="DWYY01000061">
    <property type="protein sequence ID" value="HJA92647.1"/>
    <property type="molecule type" value="Genomic_DNA"/>
</dbReference>